<feature type="domain" description="Homoserine dehydrogenase catalytic" evidence="18">
    <location>
        <begin position="151"/>
        <end position="349"/>
    </location>
</feature>
<dbReference type="PIRSF" id="PIRSF036497">
    <property type="entry name" value="HDH_short"/>
    <property type="match status" value="1"/>
</dbReference>
<dbReference type="PROSITE" id="PS01042">
    <property type="entry name" value="HOMOSER_DHGENASE"/>
    <property type="match status" value="1"/>
</dbReference>
<dbReference type="GO" id="GO:0009088">
    <property type="term" value="P:threonine biosynthetic process"/>
    <property type="evidence" value="ECO:0007669"/>
    <property type="project" value="UniProtKB-UniPathway"/>
</dbReference>
<dbReference type="InterPro" id="IPR022697">
    <property type="entry name" value="HDH_short"/>
</dbReference>
<comment type="cofactor">
    <cofactor evidence="1">
        <name>a metal cation</name>
        <dbReference type="ChEBI" id="CHEBI:25213"/>
    </cofactor>
</comment>
<dbReference type="InterPro" id="IPR036291">
    <property type="entry name" value="NAD(P)-bd_dom_sf"/>
</dbReference>
<dbReference type="Pfam" id="PF03447">
    <property type="entry name" value="NAD_binding_3"/>
    <property type="match status" value="1"/>
</dbReference>
<dbReference type="InterPro" id="IPR005106">
    <property type="entry name" value="Asp/hSer_DH_NAD-bd"/>
</dbReference>
<dbReference type="UniPathway" id="UPA00051">
    <property type="reaction ID" value="UER00465"/>
</dbReference>
<comment type="pathway">
    <text evidence="2 16">Amino-acid biosynthesis; L-threonine biosynthesis; L-threonine from L-aspartate: step 3/5.</text>
</comment>
<dbReference type="RefSeq" id="WP_073152825.1">
    <property type="nucleotide sequence ID" value="NZ_FQYY01000008.1"/>
</dbReference>
<evidence type="ECO:0000256" key="16">
    <source>
        <dbReference type="RuleBase" id="RU000579"/>
    </source>
</evidence>
<dbReference type="STRING" id="579105.SAMN04488096_108198"/>
<evidence type="ECO:0000256" key="4">
    <source>
        <dbReference type="ARBA" id="ARBA00006753"/>
    </source>
</evidence>
<proteinExistence type="inferred from homology"/>
<evidence type="ECO:0000256" key="13">
    <source>
        <dbReference type="PIRNR" id="PIRNR036497"/>
    </source>
</evidence>
<dbReference type="GO" id="GO:0009089">
    <property type="term" value="P:lysine biosynthetic process via diaminopimelate"/>
    <property type="evidence" value="ECO:0007669"/>
    <property type="project" value="UniProtKB-ARBA"/>
</dbReference>
<evidence type="ECO:0000256" key="17">
    <source>
        <dbReference type="RuleBase" id="RU004171"/>
    </source>
</evidence>
<comment type="similarity">
    <text evidence="4 13 17">Belongs to the homoserine dehydrogenase family.</text>
</comment>
<evidence type="ECO:0000256" key="5">
    <source>
        <dbReference type="ARBA" id="ARBA00013213"/>
    </source>
</evidence>
<keyword evidence="10 13" id="KW-0486">Methionine biosynthesis</keyword>
<feature type="active site" description="Proton donor" evidence="14">
    <location>
        <position position="220"/>
    </location>
</feature>
<dbReference type="GO" id="GO:0004412">
    <property type="term" value="F:homoserine dehydrogenase activity"/>
    <property type="evidence" value="ECO:0007669"/>
    <property type="project" value="UniProtKB-EC"/>
</dbReference>
<evidence type="ECO:0000256" key="15">
    <source>
        <dbReference type="PIRSR" id="PIRSR036497-2"/>
    </source>
</evidence>
<keyword evidence="9 13" id="KW-0560">Oxidoreductase</keyword>
<comment type="catalytic activity">
    <reaction evidence="12">
        <text>L-homoserine + NAD(+) = L-aspartate 4-semialdehyde + NADH + H(+)</text>
        <dbReference type="Rhea" id="RHEA:15757"/>
        <dbReference type="ChEBI" id="CHEBI:15378"/>
        <dbReference type="ChEBI" id="CHEBI:57476"/>
        <dbReference type="ChEBI" id="CHEBI:57540"/>
        <dbReference type="ChEBI" id="CHEBI:57945"/>
        <dbReference type="ChEBI" id="CHEBI:537519"/>
        <dbReference type="EC" id="1.1.1.3"/>
    </reaction>
    <physiologicalReaction direction="right-to-left" evidence="12">
        <dbReference type="Rhea" id="RHEA:15759"/>
    </physiologicalReaction>
</comment>
<dbReference type="SUPFAM" id="SSF55347">
    <property type="entry name" value="Glyceraldehyde-3-phosphate dehydrogenase-like, C-terminal domain"/>
    <property type="match status" value="1"/>
</dbReference>
<sequence length="359" mass="40106">MKKIQLILFGIGNVGSTFINQIIQAQKIFKQQGLEIEIPVILNSSTAFIKDEGVDENWKANFVDFGLPYQVEEIIDYVKSKHWENVVAIDATASIEFVNNYTNLVENGFHIIAANKVANTLAYDDYVFFRELLKENNKQFLYETNVGAGLPVVETIKNLHQSGEKVTKIRGVFSGSLSYIFNTFSKENKNFSEVVTLAETKGYTEPDPRVDLSGTDVARKLLILARELQLTYNLEDVKVKSLVPVHLAETTPINTFQENITDLDEEFQLLKTQLNENEVLRYIGELDVEKQILEVKLVTEQKENPLGALQGADSLFEIYTESYGAQPLVIQGAGAGAAVTARGVVSDVIKLAKQINCCN</sequence>
<name>A0A1M6GSA1_9FLAO</name>
<evidence type="ECO:0000256" key="12">
    <source>
        <dbReference type="ARBA" id="ARBA00049031"/>
    </source>
</evidence>
<comment type="pathway">
    <text evidence="3 16">Amino-acid biosynthesis; L-methionine biosynthesis via de novo pathway; L-homoserine from L-aspartate: step 3/3.</text>
</comment>
<gene>
    <name evidence="20" type="ORF">SAMN04488096_108198</name>
</gene>
<dbReference type="PANTHER" id="PTHR43070">
    <property type="match status" value="1"/>
</dbReference>
<dbReference type="FunFam" id="3.30.360.10:FF:000006">
    <property type="entry name" value="Bifunctional aspartokinase/homoserine dehydrogenase"/>
    <property type="match status" value="1"/>
</dbReference>
<evidence type="ECO:0000256" key="10">
    <source>
        <dbReference type="ARBA" id="ARBA00023167"/>
    </source>
</evidence>
<comment type="catalytic activity">
    <reaction evidence="11">
        <text>L-homoserine + NADP(+) = L-aspartate 4-semialdehyde + NADPH + H(+)</text>
        <dbReference type="Rhea" id="RHEA:15761"/>
        <dbReference type="ChEBI" id="CHEBI:15378"/>
        <dbReference type="ChEBI" id="CHEBI:57476"/>
        <dbReference type="ChEBI" id="CHEBI:57783"/>
        <dbReference type="ChEBI" id="CHEBI:58349"/>
        <dbReference type="ChEBI" id="CHEBI:537519"/>
        <dbReference type="EC" id="1.1.1.3"/>
    </reaction>
    <physiologicalReaction direction="right-to-left" evidence="11">
        <dbReference type="Rhea" id="RHEA:15763"/>
    </physiologicalReaction>
</comment>
<evidence type="ECO:0000256" key="6">
    <source>
        <dbReference type="ARBA" id="ARBA00022605"/>
    </source>
</evidence>
<dbReference type="GO" id="GO:0050661">
    <property type="term" value="F:NADP binding"/>
    <property type="evidence" value="ECO:0007669"/>
    <property type="project" value="InterPro"/>
</dbReference>
<organism evidence="20 21">
    <name type="scientific">Mesonia phycicola</name>
    <dbReference type="NCBI Taxonomy" id="579105"/>
    <lineage>
        <taxon>Bacteria</taxon>
        <taxon>Pseudomonadati</taxon>
        <taxon>Bacteroidota</taxon>
        <taxon>Flavobacteriia</taxon>
        <taxon>Flavobacteriales</taxon>
        <taxon>Flavobacteriaceae</taxon>
        <taxon>Mesonia</taxon>
    </lineage>
</organism>
<evidence type="ECO:0000256" key="9">
    <source>
        <dbReference type="ARBA" id="ARBA00023002"/>
    </source>
</evidence>
<dbReference type="GO" id="GO:0009090">
    <property type="term" value="P:homoserine biosynthetic process"/>
    <property type="evidence" value="ECO:0007669"/>
    <property type="project" value="UniProtKB-ARBA"/>
</dbReference>
<keyword evidence="7 13" id="KW-0791">Threonine biosynthesis</keyword>
<evidence type="ECO:0000256" key="8">
    <source>
        <dbReference type="ARBA" id="ARBA00022857"/>
    </source>
</evidence>
<dbReference type="Gene3D" id="3.30.360.10">
    <property type="entry name" value="Dihydrodipicolinate Reductase, domain 2"/>
    <property type="match status" value="1"/>
</dbReference>
<dbReference type="Gene3D" id="3.40.50.720">
    <property type="entry name" value="NAD(P)-binding Rossmann-like Domain"/>
    <property type="match status" value="1"/>
</dbReference>
<dbReference type="GO" id="GO:0009086">
    <property type="term" value="P:methionine biosynthetic process"/>
    <property type="evidence" value="ECO:0007669"/>
    <property type="project" value="UniProtKB-KW"/>
</dbReference>
<evidence type="ECO:0000256" key="1">
    <source>
        <dbReference type="ARBA" id="ARBA00001920"/>
    </source>
</evidence>
<keyword evidence="21" id="KW-1185">Reference proteome</keyword>
<reference evidence="20 21" key="1">
    <citation type="submission" date="2016-11" db="EMBL/GenBank/DDBJ databases">
        <authorList>
            <person name="Jaros S."/>
            <person name="Januszkiewicz K."/>
            <person name="Wedrychowicz H."/>
        </authorList>
    </citation>
    <scope>NUCLEOTIDE SEQUENCE [LARGE SCALE GENOMIC DNA]</scope>
    <source>
        <strain evidence="20 21">DSM 21425</strain>
    </source>
</reference>
<dbReference type="EMBL" id="FQYY01000008">
    <property type="protein sequence ID" value="SHJ12812.1"/>
    <property type="molecule type" value="Genomic_DNA"/>
</dbReference>
<evidence type="ECO:0000259" key="18">
    <source>
        <dbReference type="Pfam" id="PF00742"/>
    </source>
</evidence>
<evidence type="ECO:0000259" key="19">
    <source>
        <dbReference type="Pfam" id="PF03447"/>
    </source>
</evidence>
<evidence type="ECO:0000256" key="11">
    <source>
        <dbReference type="ARBA" id="ARBA00048841"/>
    </source>
</evidence>
<dbReference type="InterPro" id="IPR019811">
    <property type="entry name" value="HDH_CS"/>
</dbReference>
<dbReference type="AlphaFoldDB" id="A0A1M6GSA1"/>
<evidence type="ECO:0000256" key="2">
    <source>
        <dbReference type="ARBA" id="ARBA00005056"/>
    </source>
</evidence>
<evidence type="ECO:0000256" key="3">
    <source>
        <dbReference type="ARBA" id="ARBA00005062"/>
    </source>
</evidence>
<evidence type="ECO:0000256" key="7">
    <source>
        <dbReference type="ARBA" id="ARBA00022697"/>
    </source>
</evidence>
<dbReference type="PANTHER" id="PTHR43070:SF3">
    <property type="entry name" value="HOMOSERINE DEHYDROGENASE"/>
    <property type="match status" value="1"/>
</dbReference>
<dbReference type="UniPathway" id="UPA00050">
    <property type="reaction ID" value="UER00063"/>
</dbReference>
<evidence type="ECO:0000313" key="20">
    <source>
        <dbReference type="EMBL" id="SHJ12812.1"/>
    </source>
</evidence>
<accession>A0A1M6GSA1</accession>
<dbReference type="OrthoDB" id="9799110at2"/>
<feature type="domain" description="Aspartate/homoserine dehydrogenase NAD-binding" evidence="19">
    <location>
        <begin position="10"/>
        <end position="143"/>
    </location>
</feature>
<evidence type="ECO:0000313" key="21">
    <source>
        <dbReference type="Proteomes" id="UP000184225"/>
    </source>
</evidence>
<feature type="binding site" evidence="15">
    <location>
        <position position="205"/>
    </location>
    <ligand>
        <name>L-homoserine</name>
        <dbReference type="ChEBI" id="CHEBI:57476"/>
    </ligand>
</feature>
<feature type="binding site" evidence="15">
    <location>
        <position position="116"/>
    </location>
    <ligand>
        <name>NADPH</name>
        <dbReference type="ChEBI" id="CHEBI:57783"/>
    </ligand>
</feature>
<dbReference type="InterPro" id="IPR011147">
    <property type="entry name" value="Bifunc_Aspkin/hSer_DH"/>
</dbReference>
<evidence type="ECO:0000256" key="14">
    <source>
        <dbReference type="PIRSR" id="PIRSR036497-1"/>
    </source>
</evidence>
<keyword evidence="6 13" id="KW-0028">Amino-acid biosynthesis</keyword>
<dbReference type="Pfam" id="PF00742">
    <property type="entry name" value="Homoserine_dh"/>
    <property type="match status" value="1"/>
</dbReference>
<feature type="binding site" evidence="15">
    <location>
        <position position="92"/>
    </location>
    <ligand>
        <name>NADPH</name>
        <dbReference type="ChEBI" id="CHEBI:57783"/>
    </ligand>
</feature>
<keyword evidence="8 13" id="KW-0521">NADP</keyword>
<dbReference type="SUPFAM" id="SSF51735">
    <property type="entry name" value="NAD(P)-binding Rossmann-fold domains"/>
    <property type="match status" value="1"/>
</dbReference>
<dbReference type="InterPro" id="IPR001342">
    <property type="entry name" value="HDH_cat"/>
</dbReference>
<dbReference type="EC" id="1.1.1.3" evidence="5 13"/>
<feature type="binding site" evidence="15">
    <location>
        <begin position="10"/>
        <end position="15"/>
    </location>
    <ligand>
        <name>NADP(+)</name>
        <dbReference type="ChEBI" id="CHEBI:58349"/>
    </ligand>
</feature>
<dbReference type="Proteomes" id="UP000184225">
    <property type="component" value="Unassembled WGS sequence"/>
</dbReference>
<protein>
    <recommendedName>
        <fullName evidence="5 13">Homoserine dehydrogenase</fullName>
        <shortName evidence="13">HDH</shortName>
        <ecNumber evidence="5 13">1.1.1.3</ecNumber>
    </recommendedName>
</protein>